<gene>
    <name evidence="2" type="ORF">I6J18_09690</name>
</gene>
<dbReference type="Proteomes" id="UP000595254">
    <property type="component" value="Chromosome"/>
</dbReference>
<evidence type="ECO:0000313" key="3">
    <source>
        <dbReference type="Proteomes" id="UP000595254"/>
    </source>
</evidence>
<reference evidence="2 3" key="1">
    <citation type="submission" date="2021-01" db="EMBL/GenBank/DDBJ databases">
        <title>FDA dAtabase for Regulatory Grade micrObial Sequences (FDA-ARGOS): Supporting development and validation of Infectious Disease Dx tests.</title>
        <authorList>
            <person name="Nelson B."/>
            <person name="Plummer A."/>
            <person name="Tallon L."/>
            <person name="Sadzewicz L."/>
            <person name="Zhao X."/>
            <person name="Boylan J."/>
            <person name="Ott S."/>
            <person name="Bowen H."/>
            <person name="Vavikolanu K."/>
            <person name="Mehta A."/>
            <person name="Aluvathingal J."/>
            <person name="Nadendla S."/>
            <person name="Myers T."/>
            <person name="Yan Y."/>
            <person name="Sichtig H."/>
        </authorList>
    </citation>
    <scope>NUCLEOTIDE SEQUENCE [LARGE SCALE GENOMIC DNA]</scope>
    <source>
        <strain evidence="2 3">FDAARGOS_1161</strain>
    </source>
</reference>
<dbReference type="KEGG" id="ppsr:I6J18_09690"/>
<evidence type="ECO:0000256" key="1">
    <source>
        <dbReference type="SAM" id="MobiDB-lite"/>
    </source>
</evidence>
<feature type="compositionally biased region" description="Polar residues" evidence="1">
    <location>
        <begin position="32"/>
        <end position="45"/>
    </location>
</feature>
<feature type="compositionally biased region" description="Basic and acidic residues" evidence="1">
    <location>
        <begin position="11"/>
        <end position="27"/>
    </location>
</feature>
<name>A0A974NQV8_PERPY</name>
<accession>A0A974NQV8</accession>
<protein>
    <submittedName>
        <fullName evidence="2">DUF3813 domain-containing protein</fullName>
    </submittedName>
</protein>
<dbReference type="InterPro" id="IPR024217">
    <property type="entry name" value="DUF3813"/>
</dbReference>
<keyword evidence="3" id="KW-1185">Reference proteome</keyword>
<dbReference type="AlphaFoldDB" id="A0A974NQV8"/>
<dbReference type="EMBL" id="CP068053">
    <property type="protein sequence ID" value="QQT02078.1"/>
    <property type="molecule type" value="Genomic_DNA"/>
</dbReference>
<proteinExistence type="predicted"/>
<organism evidence="2 3">
    <name type="scientific">Peribacillus psychrosaccharolyticus</name>
    <name type="common">Bacillus psychrosaccharolyticus</name>
    <dbReference type="NCBI Taxonomy" id="1407"/>
    <lineage>
        <taxon>Bacteria</taxon>
        <taxon>Bacillati</taxon>
        <taxon>Bacillota</taxon>
        <taxon>Bacilli</taxon>
        <taxon>Bacillales</taxon>
        <taxon>Bacillaceae</taxon>
        <taxon>Peribacillus</taxon>
    </lineage>
</organism>
<evidence type="ECO:0000313" key="2">
    <source>
        <dbReference type="EMBL" id="QQT02078.1"/>
    </source>
</evidence>
<dbReference type="RefSeq" id="WP_040376043.1">
    <property type="nucleotide sequence ID" value="NZ_CP068053.1"/>
</dbReference>
<dbReference type="Pfam" id="PF12758">
    <property type="entry name" value="DUF3813"/>
    <property type="match status" value="1"/>
</dbReference>
<sequence>MGNKLFQQAHKFVDEALHGHHSSKSDEEMMETAQNALSSAFANSTDAEREQLSELQSDLESSKYKKK</sequence>
<feature type="region of interest" description="Disordered" evidence="1">
    <location>
        <begin position="1"/>
        <end position="67"/>
    </location>
</feature>